<dbReference type="Proteomes" id="UP000000262">
    <property type="component" value="Chromosome"/>
</dbReference>
<reference evidence="2 3" key="1">
    <citation type="journal article" date="2008" name="Genome Biol.">
        <title>A genomic analysis of the archaeal system Ignicoccus hospitalis-Nanoarchaeum equitans.</title>
        <authorList>
            <person name="Podar M."/>
            <person name="Anderson I."/>
            <person name="Makarova K.S."/>
            <person name="Elkins J.G."/>
            <person name="Ivanova N."/>
            <person name="Wall M.A."/>
            <person name="Lykidis A."/>
            <person name="Mavromatis K."/>
            <person name="Sun H."/>
            <person name="Hudson M.E."/>
            <person name="Chen W."/>
            <person name="Deciu C."/>
            <person name="Hutchison D."/>
            <person name="Eads J.R."/>
            <person name="Anderson A."/>
            <person name="Fernandes F."/>
            <person name="Szeto E."/>
            <person name="Lapidus A."/>
            <person name="Kyrpides N.C."/>
            <person name="Saier M.H.Jr."/>
            <person name="Richardson P.M."/>
            <person name="Rachel R."/>
            <person name="Huber H."/>
            <person name="Eisen J.A."/>
            <person name="Koonin E.V."/>
            <person name="Keller M."/>
            <person name="Stetter K.O."/>
        </authorList>
    </citation>
    <scope>NUCLEOTIDE SEQUENCE [LARGE SCALE GENOMIC DNA]</scope>
    <source>
        <strain evidence="3">KIN4/I / DSM 18386 / JCM 14125</strain>
    </source>
</reference>
<proteinExistence type="predicted"/>
<evidence type="ECO:0000313" key="2">
    <source>
        <dbReference type="EMBL" id="ABU81821.1"/>
    </source>
</evidence>
<sequence length="413" mass="44102">MRKLAALLVLTAALVSAAKVDVRIVTSSPYPEGSEAYVALLSFVRAWPEALNYLPNPSDWSVGTGLTSPPNPRAFSGILLVFDNDASTGNITRDKELANAYVNNVILPAIKDRIRVALVVGPKSTLGQLVLYKLGLIIPTVPKNVSGRLVAAPSCAEGVRPLRPASAHPIYSNVSALPSSCCMVPLVPDLIAPESVASGNRYCIVIRTSKVSDEMIILSWNGIFRDIASNPNVQKLMFNVIKYLAKEEPAKYPYEPLTVTVTTTTTLTEFKTVTNNVTIIVTSPITYTTTSTVTTTTTVTLKKTVVSNVTVVETATTTIYGTLTSFLTLTTTVLRNVTTTYTTTTTVTSEIVSTITTTVSKTLTTTVTSVKKVIDTATLGGALVLGIIVGVVVMAVTLRRGERRKGGGALEEW</sequence>
<dbReference type="OrthoDB" id="386458at2157"/>
<dbReference type="AlphaFoldDB" id="A8AA69"/>
<keyword evidence="1" id="KW-1133">Transmembrane helix</keyword>
<organism evidence="2 3">
    <name type="scientific">Ignicoccus hospitalis (strain KIN4/I / DSM 18386 / JCM 14125)</name>
    <dbReference type="NCBI Taxonomy" id="453591"/>
    <lineage>
        <taxon>Archaea</taxon>
        <taxon>Thermoproteota</taxon>
        <taxon>Thermoprotei</taxon>
        <taxon>Desulfurococcales</taxon>
        <taxon>Desulfurococcaceae</taxon>
        <taxon>Ignicoccus</taxon>
    </lineage>
</organism>
<keyword evidence="3" id="KW-1185">Reference proteome</keyword>
<feature type="transmembrane region" description="Helical" evidence="1">
    <location>
        <begin position="379"/>
        <end position="398"/>
    </location>
</feature>
<protein>
    <submittedName>
        <fullName evidence="2">Uncharacterized protein</fullName>
    </submittedName>
</protein>
<evidence type="ECO:0000313" key="3">
    <source>
        <dbReference type="Proteomes" id="UP000000262"/>
    </source>
</evidence>
<keyword evidence="1" id="KW-0812">Transmembrane</keyword>
<evidence type="ECO:0000256" key="1">
    <source>
        <dbReference type="SAM" id="Phobius"/>
    </source>
</evidence>
<name>A8AA69_IGNH4</name>
<dbReference type="GeneID" id="5563111"/>
<dbReference type="KEGG" id="iho:Igni_0639"/>
<dbReference type="HOGENOM" id="CLU_665003_0_0_2"/>
<accession>A8AA69</accession>
<gene>
    <name evidence="2" type="ordered locus">Igni_0639</name>
</gene>
<dbReference type="EMBL" id="CP000816">
    <property type="protein sequence ID" value="ABU81821.1"/>
    <property type="molecule type" value="Genomic_DNA"/>
</dbReference>
<dbReference type="RefSeq" id="WP_011998673.1">
    <property type="nucleotide sequence ID" value="NC_009776.1"/>
</dbReference>
<keyword evidence="1" id="KW-0472">Membrane</keyword>